<sequence>MNIVELNTTLVEDNIAYQEKLDIDDIEITPLAKMLTGILTRNSTDNTEKRDISVITDAQSVEKEEYDIEITPLAKMLTGILGTEEELIQKIKASDDEDWKKEYYIYHLRK</sequence>
<dbReference type="EMBL" id="JAGDYP010000010">
    <property type="protein sequence ID" value="MBO1884977.1"/>
    <property type="molecule type" value="Genomic_DNA"/>
</dbReference>
<reference evidence="1 2" key="1">
    <citation type="submission" date="2021-03" db="EMBL/GenBank/DDBJ databases">
        <title>Isolation and description of Capnocytophaga bilenii sp. nov., a novel Capnocytophaga species, isolated from a gingivitis subject.</title>
        <authorList>
            <person name="Antezack A."/>
            <person name="Monnet-Corti V."/>
            <person name="La Scola B."/>
        </authorList>
    </citation>
    <scope>NUCLEOTIDE SEQUENCE [LARGE SCALE GENOMIC DNA]</scope>
    <source>
        <strain evidence="1 2">Marseille-Q4570</strain>
    </source>
</reference>
<comment type="caution">
    <text evidence="1">The sequence shown here is derived from an EMBL/GenBank/DDBJ whole genome shotgun (WGS) entry which is preliminary data.</text>
</comment>
<dbReference type="RefSeq" id="WP_208059376.1">
    <property type="nucleotide sequence ID" value="NZ_JAGDYP010000010.1"/>
</dbReference>
<name>A0ABS3Q064_9FLAO</name>
<proteinExistence type="predicted"/>
<gene>
    <name evidence="1" type="ORF">J4N46_11285</name>
</gene>
<keyword evidence="2" id="KW-1185">Reference proteome</keyword>
<evidence type="ECO:0000313" key="2">
    <source>
        <dbReference type="Proteomes" id="UP000681610"/>
    </source>
</evidence>
<organism evidence="1 2">
    <name type="scientific">Capnocytophaga bilenii</name>
    <dbReference type="NCBI Taxonomy" id="2819369"/>
    <lineage>
        <taxon>Bacteria</taxon>
        <taxon>Pseudomonadati</taxon>
        <taxon>Bacteroidota</taxon>
        <taxon>Flavobacteriia</taxon>
        <taxon>Flavobacteriales</taxon>
        <taxon>Flavobacteriaceae</taxon>
        <taxon>Capnocytophaga</taxon>
    </lineage>
</organism>
<dbReference type="Proteomes" id="UP000681610">
    <property type="component" value="Unassembled WGS sequence"/>
</dbReference>
<accession>A0ABS3Q064</accession>
<protein>
    <submittedName>
        <fullName evidence="1">Uncharacterized protein</fullName>
    </submittedName>
</protein>
<evidence type="ECO:0000313" key="1">
    <source>
        <dbReference type="EMBL" id="MBO1884977.1"/>
    </source>
</evidence>